<feature type="region of interest" description="Disordered" evidence="8">
    <location>
        <begin position="1314"/>
        <end position="1345"/>
    </location>
</feature>
<dbReference type="InterPro" id="IPR055122">
    <property type="entry name" value="Med14_N"/>
</dbReference>
<evidence type="ECO:0000313" key="10">
    <source>
        <dbReference type="EMBL" id="KAG0451410.1"/>
    </source>
</evidence>
<comment type="similarity">
    <text evidence="2 7">Belongs to the Mediator complex subunit 14 family.</text>
</comment>
<feature type="region of interest" description="Disordered" evidence="8">
    <location>
        <begin position="1047"/>
        <end position="1068"/>
    </location>
</feature>
<dbReference type="EMBL" id="JADCNL010000059">
    <property type="protein sequence ID" value="KAG0451410.1"/>
    <property type="molecule type" value="Genomic_DNA"/>
</dbReference>
<keyword evidence="6 7" id="KW-0539">Nucleus</keyword>
<evidence type="ECO:0000256" key="7">
    <source>
        <dbReference type="RuleBase" id="RU365082"/>
    </source>
</evidence>
<gene>
    <name evidence="10" type="ORF">HPP92_026425</name>
</gene>
<dbReference type="Proteomes" id="UP000636800">
    <property type="component" value="Unassembled WGS sequence"/>
</dbReference>
<reference evidence="10 11" key="1">
    <citation type="journal article" date="2020" name="Nat. Food">
        <title>A phased Vanilla planifolia genome enables genetic improvement of flavour and production.</title>
        <authorList>
            <person name="Hasing T."/>
            <person name="Tang H."/>
            <person name="Brym M."/>
            <person name="Khazi F."/>
            <person name="Huang T."/>
            <person name="Chambers A.H."/>
        </authorList>
    </citation>
    <scope>NUCLEOTIDE SEQUENCE [LARGE SCALE GENOMIC DNA]</scope>
    <source>
        <tissue evidence="10">Leaf</tissue>
    </source>
</reference>
<dbReference type="InterPro" id="IPR013947">
    <property type="entry name" value="Mediator_Med14"/>
</dbReference>
<dbReference type="OrthoDB" id="745459at2759"/>
<evidence type="ECO:0000256" key="6">
    <source>
        <dbReference type="ARBA" id="ARBA00023242"/>
    </source>
</evidence>
<dbReference type="GO" id="GO:0003712">
    <property type="term" value="F:transcription coregulator activity"/>
    <property type="evidence" value="ECO:0007669"/>
    <property type="project" value="UniProtKB-UniRule"/>
</dbReference>
<comment type="caution">
    <text evidence="10">The sequence shown here is derived from an EMBL/GenBank/DDBJ whole genome shotgun (WGS) entry which is preliminary data.</text>
</comment>
<keyword evidence="11" id="KW-1185">Reference proteome</keyword>
<protein>
    <recommendedName>
        <fullName evidence="7">Mediator of RNA polymerase II transcription subunit 14</fullName>
    </recommendedName>
    <alternativeName>
        <fullName evidence="7">Mediator complex subunit 14</fullName>
    </alternativeName>
</protein>
<dbReference type="GO" id="GO:0070847">
    <property type="term" value="C:core mediator complex"/>
    <property type="evidence" value="ECO:0007669"/>
    <property type="project" value="TreeGrafter"/>
</dbReference>
<proteinExistence type="inferred from homology"/>
<keyword evidence="4 7" id="KW-0010">Activator</keyword>
<evidence type="ECO:0000256" key="3">
    <source>
        <dbReference type="ARBA" id="ARBA00023015"/>
    </source>
</evidence>
<evidence type="ECO:0000256" key="5">
    <source>
        <dbReference type="ARBA" id="ARBA00023163"/>
    </source>
</evidence>
<dbReference type="Pfam" id="PF08638">
    <property type="entry name" value="Med14"/>
    <property type="match status" value="1"/>
</dbReference>
<keyword evidence="3 7" id="KW-0805">Transcription regulation</keyword>
<comment type="function">
    <text evidence="7">Component of the Mediator complex, a coactivator involved in the regulated transcription of nearly all RNA polymerase II-dependent genes. Mediator functions as a bridge to convey information from gene-specific regulatory proteins to the basal RNA polymerase II transcription machinery. Mediator is recruited to promoters by direct interactions with regulatory proteins and serves as a scaffold for the assembly of a functional preinitiation complex with RNA polymerase II and the general transcription factors.</text>
</comment>
<name>A0A835PFF4_VANPL</name>
<organism evidence="10 11">
    <name type="scientific">Vanilla planifolia</name>
    <name type="common">Vanilla</name>
    <dbReference type="NCBI Taxonomy" id="51239"/>
    <lineage>
        <taxon>Eukaryota</taxon>
        <taxon>Viridiplantae</taxon>
        <taxon>Streptophyta</taxon>
        <taxon>Embryophyta</taxon>
        <taxon>Tracheophyta</taxon>
        <taxon>Spermatophyta</taxon>
        <taxon>Magnoliopsida</taxon>
        <taxon>Liliopsida</taxon>
        <taxon>Asparagales</taxon>
        <taxon>Orchidaceae</taxon>
        <taxon>Vanilloideae</taxon>
        <taxon>Vanilleae</taxon>
        <taxon>Vanilla</taxon>
    </lineage>
</organism>
<dbReference type="PANTHER" id="PTHR12809:SF2">
    <property type="entry name" value="MEDIATOR OF RNA POLYMERASE II TRANSCRIPTION SUBUNIT 14"/>
    <property type="match status" value="1"/>
</dbReference>
<feature type="compositionally biased region" description="Polar residues" evidence="8">
    <location>
        <begin position="1053"/>
        <end position="1062"/>
    </location>
</feature>
<evidence type="ECO:0000256" key="8">
    <source>
        <dbReference type="SAM" id="MobiDB-lite"/>
    </source>
</evidence>
<sequence>MTGVLSDFNSKSECFPRSRSEVLPICGEKGLVLLLRLIRKRGPSRRRGGDGCGMATELGQQTVEFSALVRRAAEESYLSLKELVETCKAPGERSDSEKKIDLLKFIVKTRQRMLRLHVLSKWCLQVPLIQYCQQLAATLSSHETCFTQTADSLFYMHDNLQHARAPVFDVPSAVEVFLTGGYNRLPKCIEDLGFQANLSEDKQKPALRKLEMVLRSKLIDVPVPKEITEVTISDGTAILRVDGEFKVILTLGYRGHLPLWRILHLKLLVGENEGPVKLDESRRYALGDDLERRMAAADNPFMILYTIMHELCVSLVMDTVLRQVNVLRHRRWKEAIRFELISDGITGQGANTSSAQLQDAEIDSTDCGRSTTAADSGSPPFIKIEPGQDLQIKCLHSSFVFDPVTDKEAELSLDQSCIDVEKLLLRAIACNRHTRLLEIHWELSRNAQICQAPDDVILKLEDDKDSCSRKKHGGTLFHDFHGDEVLKVRAYGTSYITLRINIRNGRFLVQCSKNIISPSALVECEEFLNLGSLTATEVFIRLRSKCILHLFASIGKSLGLKMYEHSVATLKIPKSVLLGSDILLLGFPQSGNSFYLLMQLDKDFRPIFNLLETQTELVGKLQSVSDVNRVVRFNKIDIGQMRIVDDELNLSLLNWEKVKSLANVVNPNHVSEVSHVQELGIHSVVLRDNSQSTFSSIVDLVFESENNASGNQVPNHSFSSTFSAPSFPHLSSLPFSSQGTKTSVGSPKDLSLLKPPYSTETAPFIAGNEDQIKLLTGTSDNVVGTDRAGQLFCPSETSSRGSAINGSKCLPYSCFIGHSRNSVSSLLILTPSGHKSEPGTLQTLEQRSISNQEKYSHKRSLSEILAGMSSFKELELDDKPRKRMKISKSSESMGLSSNLSGTCDPNYGNLLSEASHGNAPSNIYVSVLLHVVRHCSLCIKHARLTNQMEVLGIPYAEEIGLGGSSSNLWFRLPFAQDDSWQRICLRLGKPGSMYWDVKINDPHFQELWELYKGKVDSIQRLVSDLRRLSNARLFSRGMRRLIGAKADEKLDDSNPSSDSKLQLQKAVNEPTDKLSEQLRRTFKVEAVGLMSLWFSYGSMPVMAHFVVEWEAGKEGCTMHVSPDHLWPHTKFLEDYINGGDVASFLDCIRLTAGPLLALAAAIPPARMSGPVSTGPSPGPKQSGYIPSQALLPNSSTSNVVLPVSSAPAAGTSVAAPLNVQNAATLSAAGRCVSGIVPSSLLPIDVSVVLRGPYWIRIIYRKRFAVDMRCFAGDQVWLQPATPPKDGPAAGGSLPCPQFRPFIMEHVAQGLNALEPNFPSGVHSGGQTSSNNNTQSSGPQPLAVNVNRSGPSTNVGIVRTGALIGNQMGSNLSRINNNMLPSAGLSSGIAGVPVRIAPGTGVPVHVRGELNTAFIGLGDDGGYGGGWVPLAALKKVLRGILKYLGVLWLFAQLPDLLKDILGSILKDNEGALLNLDQEQPALRFFIGGYVFAVSVHRVQLLLQVLSVKRFHHQQQQQTSAQEELSTSEISEICDYFSRRVASEPYDASRVASFITLLTLPISVLREFLKLIAWKKGLSQAHNGDMASSQRARIELCLENHLGSSYNENSGFHPCRKVTFFMTVATVQLTSL</sequence>
<evidence type="ECO:0000256" key="4">
    <source>
        <dbReference type="ARBA" id="ARBA00023159"/>
    </source>
</evidence>
<comment type="subunit">
    <text evidence="7">Component of the Mediator complex.</text>
</comment>
<accession>A0A835PFF4</accession>
<evidence type="ECO:0000259" key="9">
    <source>
        <dbReference type="Pfam" id="PF08638"/>
    </source>
</evidence>
<dbReference type="GO" id="GO:0006357">
    <property type="term" value="P:regulation of transcription by RNA polymerase II"/>
    <property type="evidence" value="ECO:0007669"/>
    <property type="project" value="InterPro"/>
</dbReference>
<evidence type="ECO:0000256" key="2">
    <source>
        <dbReference type="ARBA" id="ARBA00007813"/>
    </source>
</evidence>
<feature type="domain" description="Mediator complex subunit MED14 N-terminal" evidence="9">
    <location>
        <begin position="62"/>
        <end position="252"/>
    </location>
</feature>
<comment type="subcellular location">
    <subcellularLocation>
        <location evidence="1 7">Nucleus</location>
    </subcellularLocation>
</comment>
<dbReference type="PANTHER" id="PTHR12809">
    <property type="entry name" value="MEDIATOR COMPLEX SUBUNIT"/>
    <property type="match status" value="1"/>
</dbReference>
<evidence type="ECO:0000313" key="11">
    <source>
        <dbReference type="Proteomes" id="UP000636800"/>
    </source>
</evidence>
<keyword evidence="5 7" id="KW-0804">Transcription</keyword>
<feature type="compositionally biased region" description="Low complexity" evidence="8">
    <location>
        <begin position="1324"/>
        <end position="1340"/>
    </location>
</feature>
<dbReference type="GO" id="GO:0016592">
    <property type="term" value="C:mediator complex"/>
    <property type="evidence" value="ECO:0007669"/>
    <property type="project" value="UniProtKB-UniRule"/>
</dbReference>
<evidence type="ECO:0000256" key="1">
    <source>
        <dbReference type="ARBA" id="ARBA00004123"/>
    </source>
</evidence>